<accession>A0A0S7B834</accession>
<keyword evidence="4" id="KW-1185">Reference proteome</keyword>
<feature type="transmembrane region" description="Helical" evidence="2">
    <location>
        <begin position="145"/>
        <end position="165"/>
    </location>
</feature>
<organism evidence="3">
    <name type="scientific">Longilinea arvoryzae</name>
    <dbReference type="NCBI Taxonomy" id="360412"/>
    <lineage>
        <taxon>Bacteria</taxon>
        <taxon>Bacillati</taxon>
        <taxon>Chloroflexota</taxon>
        <taxon>Anaerolineae</taxon>
        <taxon>Anaerolineales</taxon>
        <taxon>Anaerolineaceae</taxon>
        <taxon>Longilinea</taxon>
    </lineage>
</organism>
<dbReference type="STRING" id="360412.LARV_01415"/>
<keyword evidence="2" id="KW-0472">Membrane</keyword>
<dbReference type="EMBL" id="DF967972">
    <property type="protein sequence ID" value="GAP13660.1"/>
    <property type="molecule type" value="Genomic_DNA"/>
</dbReference>
<proteinExistence type="predicted"/>
<keyword evidence="2" id="KW-0812">Transmembrane</keyword>
<evidence type="ECO:0000313" key="3">
    <source>
        <dbReference type="EMBL" id="GAP13660.1"/>
    </source>
</evidence>
<reference evidence="3" key="1">
    <citation type="submission" date="2015-07" db="EMBL/GenBank/DDBJ databases">
        <title>Draft Genome Sequences of Anaerolinea thermolimosa IMO-1, Bellilinea caldifistulae GOMI-1, Leptolinea tardivitalis YMTK-2, Levilinea saccharolytica KIBI-1,Longilinea arvoryzae KOME-1, Previously Described as Members of the Anaerolineaceae (Chloroflexi).</title>
        <authorList>
            <person name="Sekiguchi Y."/>
            <person name="Ohashi A."/>
            <person name="Matsuura N."/>
            <person name="Tourlousse M.D."/>
        </authorList>
    </citation>
    <scope>NUCLEOTIDE SEQUENCE [LARGE SCALE GENOMIC DNA]</scope>
    <source>
        <strain evidence="3">KOME-1</strain>
    </source>
</reference>
<protein>
    <submittedName>
        <fullName evidence="3">Uncharacterized protein</fullName>
    </submittedName>
</protein>
<dbReference type="RefSeq" id="WP_075072982.1">
    <property type="nucleotide sequence ID" value="NZ_DF967972.1"/>
</dbReference>
<name>A0A0S7B834_9CHLR</name>
<dbReference type="Proteomes" id="UP000055060">
    <property type="component" value="Unassembled WGS sequence"/>
</dbReference>
<feature type="region of interest" description="Disordered" evidence="1">
    <location>
        <begin position="79"/>
        <end position="98"/>
    </location>
</feature>
<dbReference type="AlphaFoldDB" id="A0A0S7B834"/>
<keyword evidence="2" id="KW-1133">Transmembrane helix</keyword>
<feature type="transmembrane region" description="Helical" evidence="2">
    <location>
        <begin position="111"/>
        <end position="130"/>
    </location>
</feature>
<sequence>MLEYRPDDHLLDEKLAEFTDQLLNQERGEALPPLAEEENLQQLQETVVQLKQSGLSDHPEVQFSARLFSVLQREWKRFGPKPGPVRNSSSPDQPEPFGQIRNTLRKITETWGRQIVFGLTALMLLVLLFLPKDVPLTGSSGTSTGLLPVEWIVGVFCIGLLIWLLSKKQN</sequence>
<evidence type="ECO:0000313" key="4">
    <source>
        <dbReference type="Proteomes" id="UP000055060"/>
    </source>
</evidence>
<gene>
    <name evidence="3" type="ORF">LARV_01415</name>
</gene>
<evidence type="ECO:0000256" key="1">
    <source>
        <dbReference type="SAM" id="MobiDB-lite"/>
    </source>
</evidence>
<evidence type="ECO:0000256" key="2">
    <source>
        <dbReference type="SAM" id="Phobius"/>
    </source>
</evidence>